<organism evidence="10 11">
    <name type="scientific">Candidatus Aquarickettsia rohweri</name>
    <dbReference type="NCBI Taxonomy" id="2602574"/>
    <lineage>
        <taxon>Bacteria</taxon>
        <taxon>Pseudomonadati</taxon>
        <taxon>Pseudomonadota</taxon>
        <taxon>Alphaproteobacteria</taxon>
        <taxon>Rickettsiales</taxon>
        <taxon>Candidatus Midichloriaceae</taxon>
        <taxon>Candidatus Aquarickettsia</taxon>
    </lineage>
</organism>
<keyword evidence="6 9" id="KW-0443">Lipid metabolism</keyword>
<reference evidence="11" key="1">
    <citation type="submission" date="2018-11" db="EMBL/GenBank/DDBJ databases">
        <title>Phylogenetic, genomic, and biogeographic characterization of a novel and ubiquitous marine invertebrate-associated Rickettsiales parasite, Candidatus Marinoinvertebrata rohwerii, gen. nov., sp. nov.</title>
        <authorList>
            <person name="Klinges J.G."/>
            <person name="Rosales S.M."/>
            <person name="Mcminds R."/>
            <person name="Shaver E.C."/>
            <person name="Shantz A."/>
            <person name="Peters E.C."/>
            <person name="Burkepile D.E."/>
            <person name="Silliman B.R."/>
            <person name="Vega Thurber R.L."/>
        </authorList>
    </citation>
    <scope>NUCLEOTIDE SEQUENCE [LARGE SCALE GENOMIC DNA]</scope>
    <source>
        <strain evidence="11">a_cerv_44</strain>
    </source>
</reference>
<evidence type="ECO:0000256" key="5">
    <source>
        <dbReference type="ARBA" id="ARBA00022556"/>
    </source>
</evidence>
<dbReference type="Gene3D" id="3.10.129.10">
    <property type="entry name" value="Hotdog Thioesterase"/>
    <property type="match status" value="1"/>
</dbReference>
<evidence type="ECO:0000256" key="4">
    <source>
        <dbReference type="ARBA" id="ARBA00022516"/>
    </source>
</evidence>
<feature type="active site" evidence="9">
    <location>
        <position position="51"/>
    </location>
</feature>
<evidence type="ECO:0000256" key="2">
    <source>
        <dbReference type="ARBA" id="ARBA00009174"/>
    </source>
</evidence>
<evidence type="ECO:0000313" key="10">
    <source>
        <dbReference type="EMBL" id="RST66233.1"/>
    </source>
</evidence>
<name>A0A429XJR8_9RICK</name>
<evidence type="ECO:0000256" key="7">
    <source>
        <dbReference type="ARBA" id="ARBA00023239"/>
    </source>
</evidence>
<comment type="subcellular location">
    <subcellularLocation>
        <location evidence="1 9">Cytoplasm</location>
    </subcellularLocation>
</comment>
<comment type="function">
    <text evidence="8 9">Involved in unsaturated fatty acids biosynthesis. Catalyzes the dehydration of short chain beta-hydroxyacyl-ACPs and long chain saturated and unsaturated beta-hydroxyacyl-ACPs.</text>
</comment>
<dbReference type="GO" id="GO:0019171">
    <property type="term" value="F:(3R)-hydroxyacyl-[acyl-carrier-protein] dehydratase activity"/>
    <property type="evidence" value="ECO:0007669"/>
    <property type="project" value="UniProtKB-EC"/>
</dbReference>
<accession>A0A429XJR8</accession>
<dbReference type="OrthoDB" id="9772788at2"/>
<evidence type="ECO:0000313" key="11">
    <source>
        <dbReference type="Proteomes" id="UP000279470"/>
    </source>
</evidence>
<dbReference type="SUPFAM" id="SSF54637">
    <property type="entry name" value="Thioesterase/thiol ester dehydrase-isomerase"/>
    <property type="match status" value="1"/>
</dbReference>
<keyword evidence="4 9" id="KW-0444">Lipid biosynthesis</keyword>
<dbReference type="NCBIfam" id="TIGR01750">
    <property type="entry name" value="fabZ"/>
    <property type="match status" value="1"/>
</dbReference>
<dbReference type="PANTHER" id="PTHR30272">
    <property type="entry name" value="3-HYDROXYACYL-[ACYL-CARRIER-PROTEIN] DEHYDRATASE"/>
    <property type="match status" value="1"/>
</dbReference>
<dbReference type="InterPro" id="IPR010084">
    <property type="entry name" value="FabZ"/>
</dbReference>
<dbReference type="GO" id="GO:0005737">
    <property type="term" value="C:cytoplasm"/>
    <property type="evidence" value="ECO:0007669"/>
    <property type="project" value="UniProtKB-SubCell"/>
</dbReference>
<keyword evidence="5 9" id="KW-0441">Lipid A biosynthesis</keyword>
<evidence type="ECO:0000256" key="8">
    <source>
        <dbReference type="ARBA" id="ARBA00025049"/>
    </source>
</evidence>
<dbReference type="Pfam" id="PF07977">
    <property type="entry name" value="FabA"/>
    <property type="match status" value="1"/>
</dbReference>
<evidence type="ECO:0000256" key="9">
    <source>
        <dbReference type="HAMAP-Rule" id="MF_00406"/>
    </source>
</evidence>
<evidence type="ECO:0000256" key="3">
    <source>
        <dbReference type="ARBA" id="ARBA00022490"/>
    </source>
</evidence>
<dbReference type="GO" id="GO:0006633">
    <property type="term" value="P:fatty acid biosynthetic process"/>
    <property type="evidence" value="ECO:0007669"/>
    <property type="project" value="UniProtKB-UniRule"/>
</dbReference>
<protein>
    <recommendedName>
        <fullName evidence="9">3-hydroxyacyl-[acyl-carrier-protein] dehydratase FabZ</fullName>
        <ecNumber evidence="9">4.2.1.59</ecNumber>
    </recommendedName>
    <alternativeName>
        <fullName evidence="9">(3R)-hydroxymyristoyl-[acyl-carrier-protein] dehydratase</fullName>
        <shortName evidence="9">(3R)-hydroxymyristoyl-ACP dehydrase</shortName>
    </alternativeName>
    <alternativeName>
        <fullName evidence="9">Beta-hydroxyacyl-ACP dehydratase</fullName>
    </alternativeName>
</protein>
<sequence length="149" mass="16818">MKTILDISEIKKIIPHRYPFLLLDKVLELNPNKNLIALKNVTVNEDFFNGHFPQKPVMPGVLIVESMAQAAAVFAAKSVNQNSEATNQIIYLMSIEKAHFRKPVVPGDSMYIHIKQVQARRNIWKMSGEAKVDNDKVADAIFSAMLVKE</sequence>
<gene>
    <name evidence="9 10" type="primary">fabZ</name>
    <name evidence="10" type="ORF">EIC27_03705</name>
</gene>
<dbReference type="InterPro" id="IPR029069">
    <property type="entry name" value="HotDog_dom_sf"/>
</dbReference>
<dbReference type="NCBIfam" id="NF000582">
    <property type="entry name" value="PRK00006.1"/>
    <property type="match status" value="1"/>
</dbReference>
<dbReference type="HAMAP" id="MF_00406">
    <property type="entry name" value="FabZ"/>
    <property type="match status" value="1"/>
</dbReference>
<evidence type="ECO:0000256" key="6">
    <source>
        <dbReference type="ARBA" id="ARBA00023098"/>
    </source>
</evidence>
<dbReference type="EC" id="4.2.1.59" evidence="9"/>
<comment type="catalytic activity">
    <reaction evidence="9">
        <text>a (3R)-hydroxyacyl-[ACP] = a (2E)-enoyl-[ACP] + H2O</text>
        <dbReference type="Rhea" id="RHEA:13097"/>
        <dbReference type="Rhea" id="RHEA-COMP:9925"/>
        <dbReference type="Rhea" id="RHEA-COMP:9945"/>
        <dbReference type="ChEBI" id="CHEBI:15377"/>
        <dbReference type="ChEBI" id="CHEBI:78784"/>
        <dbReference type="ChEBI" id="CHEBI:78827"/>
        <dbReference type="EC" id="4.2.1.59"/>
    </reaction>
</comment>
<dbReference type="AlphaFoldDB" id="A0A429XJR8"/>
<dbReference type="GO" id="GO:0016020">
    <property type="term" value="C:membrane"/>
    <property type="evidence" value="ECO:0007669"/>
    <property type="project" value="GOC"/>
</dbReference>
<dbReference type="EMBL" id="RXFM01000044">
    <property type="protein sequence ID" value="RST66233.1"/>
    <property type="molecule type" value="Genomic_DNA"/>
</dbReference>
<evidence type="ECO:0000256" key="1">
    <source>
        <dbReference type="ARBA" id="ARBA00004496"/>
    </source>
</evidence>
<comment type="similarity">
    <text evidence="2 9">Belongs to the thioester dehydratase family. FabZ subfamily.</text>
</comment>
<proteinExistence type="inferred from homology"/>
<keyword evidence="3 9" id="KW-0963">Cytoplasm</keyword>
<keyword evidence="7 9" id="KW-0456">Lyase</keyword>
<keyword evidence="11" id="KW-1185">Reference proteome</keyword>
<dbReference type="FunFam" id="3.10.129.10:FF:000001">
    <property type="entry name" value="3-hydroxyacyl-[acyl-carrier-protein] dehydratase FabZ"/>
    <property type="match status" value="1"/>
</dbReference>
<dbReference type="RefSeq" id="WP_126044793.1">
    <property type="nucleotide sequence ID" value="NZ_RXFM01000044.1"/>
</dbReference>
<dbReference type="InterPro" id="IPR013114">
    <property type="entry name" value="FabA_FabZ"/>
</dbReference>
<dbReference type="Proteomes" id="UP000279470">
    <property type="component" value="Unassembled WGS sequence"/>
</dbReference>
<dbReference type="GO" id="GO:0009245">
    <property type="term" value="P:lipid A biosynthetic process"/>
    <property type="evidence" value="ECO:0007669"/>
    <property type="project" value="UniProtKB-UniRule"/>
</dbReference>
<dbReference type="CDD" id="cd01288">
    <property type="entry name" value="FabZ"/>
    <property type="match status" value="1"/>
</dbReference>
<comment type="caution">
    <text evidence="10">The sequence shown here is derived from an EMBL/GenBank/DDBJ whole genome shotgun (WGS) entry which is preliminary data.</text>
</comment>
<dbReference type="PANTHER" id="PTHR30272:SF1">
    <property type="entry name" value="3-HYDROXYACYL-[ACYL-CARRIER-PROTEIN] DEHYDRATASE"/>
    <property type="match status" value="1"/>
</dbReference>